<dbReference type="Pfam" id="PF00612">
    <property type="entry name" value="IQ"/>
    <property type="match status" value="2"/>
</dbReference>
<organism evidence="6 7">
    <name type="scientific">Triparma laevis f. inornata</name>
    <dbReference type="NCBI Taxonomy" id="1714386"/>
    <lineage>
        <taxon>Eukaryota</taxon>
        <taxon>Sar</taxon>
        <taxon>Stramenopiles</taxon>
        <taxon>Ochrophyta</taxon>
        <taxon>Bolidophyceae</taxon>
        <taxon>Parmales</taxon>
        <taxon>Triparmaceae</taxon>
        <taxon>Triparma</taxon>
    </lineage>
</organism>
<evidence type="ECO:0000313" key="7">
    <source>
        <dbReference type="Proteomes" id="UP001162640"/>
    </source>
</evidence>
<keyword evidence="3" id="KW-0677">Repeat</keyword>
<dbReference type="SMART" id="SM00015">
    <property type="entry name" value="IQ"/>
    <property type="match status" value="3"/>
</dbReference>
<dbReference type="Gene3D" id="1.20.5.190">
    <property type="match status" value="1"/>
</dbReference>
<dbReference type="InterPro" id="IPR051185">
    <property type="entry name" value="ASPM"/>
</dbReference>
<dbReference type="PROSITE" id="PS50096">
    <property type="entry name" value="IQ"/>
    <property type="match status" value="3"/>
</dbReference>
<dbReference type="Proteomes" id="UP001162640">
    <property type="component" value="Unassembled WGS sequence"/>
</dbReference>
<evidence type="ECO:0000256" key="5">
    <source>
        <dbReference type="SAM" id="MobiDB-lite"/>
    </source>
</evidence>
<dbReference type="GO" id="GO:0000922">
    <property type="term" value="C:spindle pole"/>
    <property type="evidence" value="ECO:0007669"/>
    <property type="project" value="TreeGrafter"/>
</dbReference>
<dbReference type="GO" id="GO:0000278">
    <property type="term" value="P:mitotic cell cycle"/>
    <property type="evidence" value="ECO:0007669"/>
    <property type="project" value="TreeGrafter"/>
</dbReference>
<dbReference type="GO" id="GO:0051295">
    <property type="term" value="P:establishment of meiotic spindle localization"/>
    <property type="evidence" value="ECO:0007669"/>
    <property type="project" value="TreeGrafter"/>
</dbReference>
<feature type="region of interest" description="Disordered" evidence="5">
    <location>
        <begin position="1"/>
        <end position="26"/>
    </location>
</feature>
<accession>A0A9W7B031</accession>
<evidence type="ECO:0000256" key="2">
    <source>
        <dbReference type="ARBA" id="ARBA00022490"/>
    </source>
</evidence>
<gene>
    <name evidence="6" type="ORF">TL16_g07287</name>
</gene>
<keyword evidence="4" id="KW-0112">Calmodulin-binding</keyword>
<proteinExistence type="predicted"/>
<protein>
    <submittedName>
        <fullName evidence="6">Uncharacterized protein</fullName>
    </submittedName>
</protein>
<comment type="caution">
    <text evidence="6">The sequence shown here is derived from an EMBL/GenBank/DDBJ whole genome shotgun (WGS) entry which is preliminary data.</text>
</comment>
<evidence type="ECO:0000313" key="6">
    <source>
        <dbReference type="EMBL" id="GMH77080.1"/>
    </source>
</evidence>
<dbReference type="GO" id="GO:0005737">
    <property type="term" value="C:cytoplasm"/>
    <property type="evidence" value="ECO:0007669"/>
    <property type="project" value="UniProtKB-SubCell"/>
</dbReference>
<name>A0A9W7B031_9STRA</name>
<dbReference type="GO" id="GO:0005516">
    <property type="term" value="F:calmodulin binding"/>
    <property type="evidence" value="ECO:0007669"/>
    <property type="project" value="UniProtKB-KW"/>
</dbReference>
<feature type="region of interest" description="Disordered" evidence="5">
    <location>
        <begin position="609"/>
        <end position="638"/>
    </location>
</feature>
<feature type="region of interest" description="Disordered" evidence="5">
    <location>
        <begin position="654"/>
        <end position="677"/>
    </location>
</feature>
<dbReference type="EMBL" id="BLQM01000229">
    <property type="protein sequence ID" value="GMH77080.1"/>
    <property type="molecule type" value="Genomic_DNA"/>
</dbReference>
<feature type="compositionally biased region" description="Basic and acidic residues" evidence="5">
    <location>
        <begin position="654"/>
        <end position="666"/>
    </location>
</feature>
<dbReference type="AlphaFoldDB" id="A0A9W7B031"/>
<dbReference type="GO" id="GO:0007051">
    <property type="term" value="P:spindle organization"/>
    <property type="evidence" value="ECO:0007669"/>
    <property type="project" value="TreeGrafter"/>
</dbReference>
<reference evidence="7" key="1">
    <citation type="journal article" date="2023" name="Commun. Biol.">
        <title>Genome analysis of Parmales, the sister group of diatoms, reveals the evolutionary specialization of diatoms from phago-mixotrophs to photoautotrophs.</title>
        <authorList>
            <person name="Ban H."/>
            <person name="Sato S."/>
            <person name="Yoshikawa S."/>
            <person name="Yamada K."/>
            <person name="Nakamura Y."/>
            <person name="Ichinomiya M."/>
            <person name="Sato N."/>
            <person name="Blanc-Mathieu R."/>
            <person name="Endo H."/>
            <person name="Kuwata A."/>
            <person name="Ogata H."/>
        </authorList>
    </citation>
    <scope>NUCLEOTIDE SEQUENCE [LARGE SCALE GENOMIC DNA]</scope>
</reference>
<comment type="subcellular location">
    <subcellularLocation>
        <location evidence="1">Cytoplasm</location>
    </subcellularLocation>
</comment>
<dbReference type="InterPro" id="IPR000048">
    <property type="entry name" value="IQ_motif_EF-hand-BS"/>
</dbReference>
<evidence type="ECO:0000256" key="3">
    <source>
        <dbReference type="ARBA" id="ARBA00022737"/>
    </source>
</evidence>
<dbReference type="PANTHER" id="PTHR22706">
    <property type="entry name" value="ASSEMBLY FACTOR FOR SPINDLE MICROTUBULES"/>
    <property type="match status" value="1"/>
</dbReference>
<evidence type="ECO:0000256" key="1">
    <source>
        <dbReference type="ARBA" id="ARBA00004496"/>
    </source>
</evidence>
<evidence type="ECO:0000256" key="4">
    <source>
        <dbReference type="ARBA" id="ARBA00022860"/>
    </source>
</evidence>
<sequence length="734" mass="85110">MDSDDEGLDPDLKYLPSQKDGLLTSQRIHEEHQRQYKNGTRRKSQLPITDSTGRALTLVSGQTHWAETPNMGYLEKMRVRALPSSYTIDSAMSLINPKKADTTDTSLRDNAGSGKILGMKFDIAGYDKSSKDPGGGLKRDIFYVSPYLTCGECNGLVYIDADKLRQRIDLKQFEEDWETGEKNEGIVLPPEPLPPCPGCGRTNTFKIGAEDLTLLLASNLEELERRKRVQKRKAKMIQECYRFYLRRRYGRAQRHAIIIRRMLEARCAAAIQAMVRGRMGRRRFEVEKALVVIKRSHKLLLDRALNSKDYHARVYWYKTKTELDVLYSDYYMLCERTGYNPPLCVVETNIKEIAKRILEREAELATRVQSRWRGIVVRRYLSVYKLEVTRAREIMAACVFLIQRSWRGYLGRNKAGLLQAQLRKDQLLDIYQTEKFIKQEELLKSREDFKMMAAYTKERQEEKSARYTGLTNPKMFDGKKMRAFHESSYGDDSVTQLMHEYMDNVTMRKERDDDLAAKKRERAEWVRVEQSKDPGKHLYYEEEMRQRREGIIKRLTKERPIRRAASMLMEHNKKGIKFEYPKACYNDPMKILKEEIVVREVRRDKAGKRIRSSAEKAELEKYKKHEEEPVKKGKQGRRRGGITIGTIEAAKEQKFGETQEQIDERRGARKAGGVGDRTKLPSFIKKAETRADAVSLTFEKPKRVSNIVTKGRRDAAPAVISQGADTVFDVIDNF</sequence>
<feature type="compositionally biased region" description="Basic and acidic residues" evidence="5">
    <location>
        <begin position="612"/>
        <end position="631"/>
    </location>
</feature>
<dbReference type="PANTHER" id="PTHR22706:SF1">
    <property type="entry name" value="ASSEMBLY FACTOR FOR SPINDLE MICROTUBULES"/>
    <property type="match status" value="1"/>
</dbReference>
<keyword evidence="2" id="KW-0963">Cytoplasm</keyword>